<feature type="domain" description="PiggyBac transposable element-derived protein" evidence="2">
    <location>
        <begin position="106"/>
        <end position="399"/>
    </location>
</feature>
<feature type="region of interest" description="Disordered" evidence="1">
    <location>
        <begin position="1"/>
        <end position="71"/>
    </location>
</feature>
<dbReference type="PANTHER" id="PTHR46599">
    <property type="entry name" value="PIGGYBAC TRANSPOSABLE ELEMENT-DERIVED PROTEIN 4"/>
    <property type="match status" value="1"/>
</dbReference>
<dbReference type="PANTHER" id="PTHR46599:SF3">
    <property type="entry name" value="PIGGYBAC TRANSPOSABLE ELEMENT-DERIVED PROTEIN 4"/>
    <property type="match status" value="1"/>
</dbReference>
<dbReference type="Pfam" id="PF13843">
    <property type="entry name" value="DDE_Tnp_1_7"/>
    <property type="match status" value="1"/>
</dbReference>
<organism evidence="3 4">
    <name type="scientific">Elysia crispata</name>
    <name type="common">lettuce slug</name>
    <dbReference type="NCBI Taxonomy" id="231223"/>
    <lineage>
        <taxon>Eukaryota</taxon>
        <taxon>Metazoa</taxon>
        <taxon>Spiralia</taxon>
        <taxon>Lophotrochozoa</taxon>
        <taxon>Mollusca</taxon>
        <taxon>Gastropoda</taxon>
        <taxon>Heterobranchia</taxon>
        <taxon>Euthyneura</taxon>
        <taxon>Panpulmonata</taxon>
        <taxon>Sacoglossa</taxon>
        <taxon>Placobranchoidea</taxon>
        <taxon>Plakobranchidae</taxon>
        <taxon>Elysia</taxon>
    </lineage>
</organism>
<name>A0AAE1E014_9GAST</name>
<gene>
    <name evidence="3" type="ORF">RRG08_001706</name>
</gene>
<keyword evidence="4" id="KW-1185">Reference proteome</keyword>
<dbReference type="AlphaFoldDB" id="A0AAE1E014"/>
<evidence type="ECO:0000256" key="1">
    <source>
        <dbReference type="SAM" id="MobiDB-lite"/>
    </source>
</evidence>
<evidence type="ECO:0000259" key="2">
    <source>
        <dbReference type="Pfam" id="PF13843"/>
    </source>
</evidence>
<evidence type="ECO:0000313" key="4">
    <source>
        <dbReference type="Proteomes" id="UP001283361"/>
    </source>
</evidence>
<feature type="compositionally biased region" description="Acidic residues" evidence="1">
    <location>
        <begin position="20"/>
        <end position="46"/>
    </location>
</feature>
<protein>
    <recommendedName>
        <fullName evidence="2">PiggyBac transposable element-derived protein domain-containing protein</fullName>
    </recommendedName>
</protein>
<proteinExistence type="predicted"/>
<dbReference type="EMBL" id="JAWDGP010001678">
    <property type="protein sequence ID" value="KAK3789316.1"/>
    <property type="molecule type" value="Genomic_DNA"/>
</dbReference>
<dbReference type="Proteomes" id="UP001283361">
    <property type="component" value="Unassembled WGS sequence"/>
</dbReference>
<comment type="caution">
    <text evidence="3">The sequence shown here is derived from an EMBL/GenBank/DDBJ whole genome shotgun (WGS) entry which is preliminary data.</text>
</comment>
<dbReference type="InterPro" id="IPR029526">
    <property type="entry name" value="PGBD"/>
</dbReference>
<reference evidence="3" key="1">
    <citation type="journal article" date="2023" name="G3 (Bethesda)">
        <title>A reference genome for the long-term kleptoplast-retaining sea slug Elysia crispata morphotype clarki.</title>
        <authorList>
            <person name="Eastman K.E."/>
            <person name="Pendleton A.L."/>
            <person name="Shaikh M.A."/>
            <person name="Suttiyut T."/>
            <person name="Ogas R."/>
            <person name="Tomko P."/>
            <person name="Gavelis G."/>
            <person name="Widhalm J.R."/>
            <person name="Wisecaver J.H."/>
        </authorList>
    </citation>
    <scope>NUCLEOTIDE SEQUENCE</scope>
    <source>
        <strain evidence="3">ECLA1</strain>
    </source>
</reference>
<evidence type="ECO:0000313" key="3">
    <source>
        <dbReference type="EMBL" id="KAK3789316.1"/>
    </source>
</evidence>
<accession>A0AAE1E014</accession>
<sequence>MAFRYLQTLVDDPLPTNDPPLEDENESDVDFQVESDENEDDSDAESSGEAHDVGPRSRSRARPRPVVDEDSAEWCTADELVPVTDRVKAFQEFSGPVHDLSDDARPLNYFRFFVSDAMFEIMATETNRYAAQQQQRAEKVDPYWKPVDIGDMMKYVYINIMFGLHELPELKLYWSSDPKWRVPAVADVMGRQRFEKIHLYFHLNNELQMPRGEDGFDPLFKFRPLVDNVRAVCASVYKPEQKLSVDEAMIGYTGRLQNKPTPWGIKLWCIAETDTGYVLSFKFYTGKEDISPAGQGYDMVMQMMQPYLDKCHHVYYDNFFPSVKLVEDLLASDTYSCGTIRPNRKGWPLPKYKQRKGHATFMQRGLVVAVQWTDKRQVNVISTQFDPVMTTVQRRAKGGVIDHKKKLKGIKLSIE</sequence>